<name>A0ABX1VDF3_9PLAN</name>
<keyword evidence="3" id="KW-1185">Reference proteome</keyword>
<evidence type="ECO:0000259" key="1">
    <source>
        <dbReference type="Pfam" id="PF04101"/>
    </source>
</evidence>
<sequence>MTEGAPTAAVPRSGDQLGRLTLRADATARSGTGHVMRCLAIAEAWQSAGGTATFVAAEIGDGLATLVRDRGFEVERIAAPPGSPADADLSAGHAASAAGWLALDGYHFDAAYKRRVGRAVPLLLIDDFAADGYEAARLVLNQTLHATPEAYPDAPPESLLLGPTYTVLRKEFRSFLDHVPPGSGPVVRLLVTLGGSDPDNAAGAVLCALLQLARITTLPAVTLIIGAMSPHADLVRSKAAELTASTGGLTVTVKTAVADMAAEIAAADLAVTAGGLTLQELAFLGVPAVVIRTAENQAKGVAAAERSGFVVDLGRFPGLTVDDLAAGLHELIADPDRRKAMSEAGRRVVDGHGAGRLVAALRP</sequence>
<dbReference type="SUPFAM" id="SSF53756">
    <property type="entry name" value="UDP-Glycosyltransferase/glycogen phosphorylase"/>
    <property type="match status" value="1"/>
</dbReference>
<dbReference type="Gene3D" id="3.40.50.11190">
    <property type="match status" value="1"/>
</dbReference>
<accession>A0ABX1VDF3</accession>
<dbReference type="InterPro" id="IPR007235">
    <property type="entry name" value="Glyco_trans_28_C"/>
</dbReference>
<dbReference type="Pfam" id="PF04101">
    <property type="entry name" value="Glyco_tran_28_C"/>
    <property type="match status" value="1"/>
</dbReference>
<dbReference type="InterPro" id="IPR020023">
    <property type="entry name" value="PseG"/>
</dbReference>
<proteinExistence type="predicted"/>
<evidence type="ECO:0000313" key="2">
    <source>
        <dbReference type="EMBL" id="NNJ25328.1"/>
    </source>
</evidence>
<keyword evidence="2" id="KW-0328">Glycosyltransferase</keyword>
<keyword evidence="2" id="KW-0808">Transferase</keyword>
<dbReference type="EMBL" id="WTPX01000032">
    <property type="protein sequence ID" value="NNJ25328.1"/>
    <property type="molecule type" value="Genomic_DNA"/>
</dbReference>
<dbReference type="Proteomes" id="UP000609651">
    <property type="component" value="Unassembled WGS sequence"/>
</dbReference>
<gene>
    <name evidence="2" type="primary">murG_2</name>
    <name evidence="2" type="ORF">LzC2_13980</name>
</gene>
<dbReference type="RefSeq" id="WP_171185206.1">
    <property type="nucleotide sequence ID" value="NZ_WTPX01000032.1"/>
</dbReference>
<dbReference type="NCBIfam" id="TIGR03590">
    <property type="entry name" value="PseG"/>
    <property type="match status" value="1"/>
</dbReference>
<dbReference type="PANTHER" id="PTHR21015">
    <property type="entry name" value="UDP-N-ACETYLGLUCOSAMINE--N-ACETYLMURAMYL-(PENTAPEPTIDE) PYROPHOSPHORYL-UNDECAPRENOL N-ACETYLGLUCOSAMINE TRANSFERASE 1"/>
    <property type="match status" value="1"/>
</dbReference>
<protein>
    <submittedName>
        <fullName evidence="2">UDP-N-acetylglucosamine--N-acetylmuramyl-(Pentapeptide) pyrophosphoryl-undecaprenol N-acetylglucosamine transferase</fullName>
        <ecNumber evidence="2">2.4.1.227</ecNumber>
    </submittedName>
</protein>
<evidence type="ECO:0000313" key="3">
    <source>
        <dbReference type="Proteomes" id="UP000609651"/>
    </source>
</evidence>
<organism evidence="2 3">
    <name type="scientific">Alienimonas chondri</name>
    <dbReference type="NCBI Taxonomy" id="2681879"/>
    <lineage>
        <taxon>Bacteria</taxon>
        <taxon>Pseudomonadati</taxon>
        <taxon>Planctomycetota</taxon>
        <taxon>Planctomycetia</taxon>
        <taxon>Planctomycetales</taxon>
        <taxon>Planctomycetaceae</taxon>
        <taxon>Alienimonas</taxon>
    </lineage>
</organism>
<comment type="caution">
    <text evidence="2">The sequence shown here is derived from an EMBL/GenBank/DDBJ whole genome shotgun (WGS) entry which is preliminary data.</text>
</comment>
<dbReference type="EC" id="2.4.1.227" evidence="2"/>
<dbReference type="PANTHER" id="PTHR21015:SF22">
    <property type="entry name" value="GLYCOSYLTRANSFERASE"/>
    <property type="match status" value="1"/>
</dbReference>
<dbReference type="Gene3D" id="3.40.50.2000">
    <property type="entry name" value="Glycogen Phosphorylase B"/>
    <property type="match status" value="1"/>
</dbReference>
<feature type="domain" description="Glycosyl transferase family 28 C-terminal" evidence="1">
    <location>
        <begin position="205"/>
        <end position="344"/>
    </location>
</feature>
<reference evidence="2 3" key="1">
    <citation type="journal article" date="2020" name="Syst. Appl. Microbiol.">
        <title>Alienimonas chondri sp. nov., a novel planctomycete isolated from the biofilm of the red alga Chondrus crispus.</title>
        <authorList>
            <person name="Vitorino I."/>
            <person name="Albuquerque L."/>
            <person name="Wiegand S."/>
            <person name="Kallscheuer N."/>
            <person name="da Costa M.S."/>
            <person name="Lobo-da-Cunha A."/>
            <person name="Jogler C."/>
            <person name="Lage O.M."/>
        </authorList>
    </citation>
    <scope>NUCLEOTIDE SEQUENCE [LARGE SCALE GENOMIC DNA]</scope>
    <source>
        <strain evidence="2 3">LzC2</strain>
    </source>
</reference>
<dbReference type="GO" id="GO:0016757">
    <property type="term" value="F:glycosyltransferase activity"/>
    <property type="evidence" value="ECO:0007669"/>
    <property type="project" value="UniProtKB-KW"/>
</dbReference>